<keyword evidence="2" id="KW-0378">Hydrolase</keyword>
<protein>
    <submittedName>
        <fullName evidence="2">DNA/RNA non-specific endonuclease</fullName>
    </submittedName>
</protein>
<keyword evidence="2" id="KW-0255">Endonuclease</keyword>
<sequence>MSPQKPNFNREKWQTLEKEIRKLNNRGKVLETSVLTAPAFHFNIKIETIGDNINEYGIDILIPHAFVKSVLTEDIRGRLSL</sequence>
<evidence type="ECO:0000259" key="1">
    <source>
        <dbReference type="Pfam" id="PF01223"/>
    </source>
</evidence>
<dbReference type="SUPFAM" id="SSF54060">
    <property type="entry name" value="His-Me finger endonucleases"/>
    <property type="match status" value="1"/>
</dbReference>
<dbReference type="Proteomes" id="UP001337305">
    <property type="component" value="Unassembled WGS sequence"/>
</dbReference>
<dbReference type="InterPro" id="IPR044929">
    <property type="entry name" value="DNA/RNA_non-sp_Endonuclease_sf"/>
</dbReference>
<feature type="domain" description="DNA/RNA non-specific endonuclease/pyrophosphatase/phosphodiesterase" evidence="1">
    <location>
        <begin position="1"/>
        <end position="75"/>
    </location>
</feature>
<gene>
    <name evidence="2" type="ORF">N1F79_03880</name>
</gene>
<dbReference type="InterPro" id="IPR001604">
    <property type="entry name" value="Endo_G_ENPP1-like_dom"/>
</dbReference>
<comment type="caution">
    <text evidence="2">The sequence shown here is derived from an EMBL/GenBank/DDBJ whole genome shotgun (WGS) entry which is preliminary data.</text>
</comment>
<dbReference type="GO" id="GO:0004519">
    <property type="term" value="F:endonuclease activity"/>
    <property type="evidence" value="ECO:0007669"/>
    <property type="project" value="UniProtKB-KW"/>
</dbReference>
<proteinExistence type="predicted"/>
<dbReference type="InterPro" id="IPR044925">
    <property type="entry name" value="His-Me_finger_sf"/>
</dbReference>
<evidence type="ECO:0000313" key="3">
    <source>
        <dbReference type="Proteomes" id="UP001337305"/>
    </source>
</evidence>
<dbReference type="RefSeq" id="WP_303304638.1">
    <property type="nucleotide sequence ID" value="NZ_JAODOP010000004.1"/>
</dbReference>
<accession>A0ABU7XPE6</accession>
<keyword evidence="3" id="KW-1185">Reference proteome</keyword>
<dbReference type="Gene3D" id="3.40.570.10">
    <property type="entry name" value="Extracellular Endonuclease, subunit A"/>
    <property type="match status" value="1"/>
</dbReference>
<dbReference type="EMBL" id="JAODOP010000004">
    <property type="protein sequence ID" value="MEF3832256.1"/>
    <property type="molecule type" value="Genomic_DNA"/>
</dbReference>
<name>A0ABU7XPE6_9FLAO</name>
<organism evidence="2 3">
    <name type="scientific">Flavivirga spongiicola</name>
    <dbReference type="NCBI Taxonomy" id="421621"/>
    <lineage>
        <taxon>Bacteria</taxon>
        <taxon>Pseudomonadati</taxon>
        <taxon>Bacteroidota</taxon>
        <taxon>Flavobacteriia</taxon>
        <taxon>Flavobacteriales</taxon>
        <taxon>Flavobacteriaceae</taxon>
        <taxon>Flavivirga</taxon>
    </lineage>
</organism>
<reference evidence="2 3" key="1">
    <citation type="submission" date="2022-09" db="EMBL/GenBank/DDBJ databases">
        <title>Genome sequencing of Flavivirga sp. MEBiC05379.</title>
        <authorList>
            <person name="Oh H.-M."/>
            <person name="Kwon K.K."/>
            <person name="Park M.J."/>
            <person name="Yang S.-H."/>
        </authorList>
    </citation>
    <scope>NUCLEOTIDE SEQUENCE [LARGE SCALE GENOMIC DNA]</scope>
    <source>
        <strain evidence="2 3">MEBiC05379</strain>
    </source>
</reference>
<dbReference type="Pfam" id="PF01223">
    <property type="entry name" value="Endonuclease_NS"/>
    <property type="match status" value="1"/>
</dbReference>
<evidence type="ECO:0000313" key="2">
    <source>
        <dbReference type="EMBL" id="MEF3832256.1"/>
    </source>
</evidence>
<keyword evidence="2" id="KW-0540">Nuclease</keyword>